<protein>
    <submittedName>
        <fullName evidence="1">Uncharacterized protein</fullName>
    </submittedName>
</protein>
<sequence>MERFSILVGCSRRGLWLVVAAVAEQCPRAWRKQWPPAMCADGSTPSKKRFKYDNVRSTPRMRHPWSSFDRLAKVKAHDELMQTMSLMFKRELCK</sequence>
<proteinExistence type="predicted"/>
<organism evidence="1">
    <name type="scientific">Aegilops tauschii</name>
    <name type="common">Tausch's goatgrass</name>
    <name type="synonym">Aegilops squarrosa</name>
    <dbReference type="NCBI Taxonomy" id="37682"/>
    <lineage>
        <taxon>Eukaryota</taxon>
        <taxon>Viridiplantae</taxon>
        <taxon>Streptophyta</taxon>
        <taxon>Embryophyta</taxon>
        <taxon>Tracheophyta</taxon>
        <taxon>Spermatophyta</taxon>
        <taxon>Magnoliopsida</taxon>
        <taxon>Liliopsida</taxon>
        <taxon>Poales</taxon>
        <taxon>Poaceae</taxon>
        <taxon>BOP clade</taxon>
        <taxon>Pooideae</taxon>
        <taxon>Triticodae</taxon>
        <taxon>Triticeae</taxon>
        <taxon>Triticinae</taxon>
        <taxon>Aegilops</taxon>
    </lineage>
</organism>
<accession>N1R5J1</accession>
<evidence type="ECO:0000313" key="1">
    <source>
        <dbReference type="EnsemblPlants" id="EMT33827"/>
    </source>
</evidence>
<dbReference type="EnsemblPlants" id="EMT33827">
    <property type="protein sequence ID" value="EMT33827"/>
    <property type="gene ID" value="F775_24782"/>
</dbReference>
<dbReference type="AlphaFoldDB" id="N1R5J1"/>
<name>N1R5J1_AEGTA</name>
<reference evidence="1" key="1">
    <citation type="submission" date="2015-06" db="UniProtKB">
        <authorList>
            <consortium name="EnsemblPlants"/>
        </authorList>
    </citation>
    <scope>IDENTIFICATION</scope>
</reference>